<protein>
    <submittedName>
        <fullName evidence="1">Uncharacterized protein</fullName>
    </submittedName>
</protein>
<reference evidence="1" key="1">
    <citation type="journal article" date="2012" name="Proc. Natl. Acad. Sci. U.S.A.">
        <title>Antigenic diversity is generated by distinct evolutionary mechanisms in African trypanosome species.</title>
        <authorList>
            <person name="Jackson A.P."/>
            <person name="Berry A."/>
            <person name="Aslett M."/>
            <person name="Allison H.C."/>
            <person name="Burton P."/>
            <person name="Vavrova-Anderson J."/>
            <person name="Brown R."/>
            <person name="Browne H."/>
            <person name="Corton N."/>
            <person name="Hauser H."/>
            <person name="Gamble J."/>
            <person name="Gilderthorp R."/>
            <person name="Marcello L."/>
            <person name="McQuillan J."/>
            <person name="Otto T.D."/>
            <person name="Quail M.A."/>
            <person name="Sanders M.J."/>
            <person name="van Tonder A."/>
            <person name="Ginger M.L."/>
            <person name="Field M.C."/>
            <person name="Barry J.D."/>
            <person name="Hertz-Fowler C."/>
            <person name="Berriman M."/>
        </authorList>
    </citation>
    <scope>NUCLEOTIDE SEQUENCE</scope>
    <source>
        <strain evidence="1">Y486</strain>
    </source>
</reference>
<dbReference type="EMBL" id="HE573024">
    <property type="protein sequence ID" value="CCC50066.1"/>
    <property type="molecule type" value="Genomic_DNA"/>
</dbReference>
<accession>G0TZN8</accession>
<proteinExistence type="predicted"/>
<organism evidence="1">
    <name type="scientific">Trypanosoma vivax (strain Y486)</name>
    <dbReference type="NCBI Taxonomy" id="1055687"/>
    <lineage>
        <taxon>Eukaryota</taxon>
        <taxon>Discoba</taxon>
        <taxon>Euglenozoa</taxon>
        <taxon>Kinetoplastea</taxon>
        <taxon>Metakinetoplastina</taxon>
        <taxon>Trypanosomatida</taxon>
        <taxon>Trypanosomatidae</taxon>
        <taxon>Trypanosoma</taxon>
        <taxon>Duttonella</taxon>
    </lineage>
</organism>
<sequence>MALGTPRQLWLSFLPLLSKSNWELPRAALSGYVLGVMSKEGRQRDISARETGSQKTSCTRCGMPLDMPITRFLCQHIFQRSSGSISEHIIRTTDSERRVVVEVQQSYSIDPGKFFQSPDGTSFEVA</sequence>
<gene>
    <name evidence="1" type="ORF">TVY486_0806730</name>
</gene>
<evidence type="ECO:0000313" key="1">
    <source>
        <dbReference type="EMBL" id="CCC50066.1"/>
    </source>
</evidence>
<name>G0TZN8_TRYVY</name>
<dbReference type="AlphaFoldDB" id="G0TZN8"/>
<dbReference type="VEuPathDB" id="TriTrypDB:TvY486_0806730"/>